<dbReference type="InterPro" id="IPR002347">
    <property type="entry name" value="SDR_fam"/>
</dbReference>
<dbReference type="PRINTS" id="PR00081">
    <property type="entry name" value="GDHRDH"/>
</dbReference>
<dbReference type="STRING" id="1913578.LPB140_07710"/>
<sequence>MMDDLDFSKKRVLVVGGSSGIGNGIAQGFRARGAEVHIWGTRTSAGDYSAEEGSNLEGLHYANVNVADYDELNAYEPAFDSLDVLVQSQGFVRYKQAEYAKQGWDEVMDININSVMHTATKFKPMLSKAKGSLIIVSSVSGLQANIGNPAYAASKAAAISLTKTLGQSWARDGIRVNGLAPGLVPTKLTAVTTEDKQRAEAFLRTIPLRRMGTPEDMAGVALFLASPLAAYVQGHTLIADGGLTL</sequence>
<dbReference type="SUPFAM" id="SSF51735">
    <property type="entry name" value="NAD(P)-binding Rossmann-fold domains"/>
    <property type="match status" value="1"/>
</dbReference>
<dbReference type="RefSeq" id="WP_072559345.1">
    <property type="nucleotide sequence ID" value="NZ_CP018154.1"/>
</dbReference>
<dbReference type="Pfam" id="PF13561">
    <property type="entry name" value="adh_short_C2"/>
    <property type="match status" value="1"/>
</dbReference>
<dbReference type="Proteomes" id="UP000242561">
    <property type="component" value="Chromosome"/>
</dbReference>
<dbReference type="AlphaFoldDB" id="A0A1L3JC39"/>
<accession>A0A1L3JC39</accession>
<keyword evidence="2" id="KW-0521">NADP</keyword>
<dbReference type="InterPro" id="IPR020904">
    <property type="entry name" value="Sc_DH/Rdtase_CS"/>
</dbReference>
<dbReference type="PANTHER" id="PTHR43618:SF8">
    <property type="entry name" value="7ALPHA-HYDROXYSTEROID DEHYDROGENASE"/>
    <property type="match status" value="1"/>
</dbReference>
<evidence type="ECO:0000256" key="1">
    <source>
        <dbReference type="ARBA" id="ARBA00006484"/>
    </source>
</evidence>
<dbReference type="PRINTS" id="PR00080">
    <property type="entry name" value="SDRFAMILY"/>
</dbReference>
<dbReference type="EMBL" id="CP018154">
    <property type="protein sequence ID" value="APG62696.1"/>
    <property type="molecule type" value="Genomic_DNA"/>
</dbReference>
<evidence type="ECO:0000256" key="2">
    <source>
        <dbReference type="ARBA" id="ARBA00022857"/>
    </source>
</evidence>
<dbReference type="Gene3D" id="3.40.50.720">
    <property type="entry name" value="NAD(P)-binding Rossmann-like Domain"/>
    <property type="match status" value="1"/>
</dbReference>
<organism evidence="4 5">
    <name type="scientific">Sphingorhabdus lutea</name>
    <dbReference type="NCBI Taxonomy" id="1913578"/>
    <lineage>
        <taxon>Bacteria</taxon>
        <taxon>Pseudomonadati</taxon>
        <taxon>Pseudomonadota</taxon>
        <taxon>Alphaproteobacteria</taxon>
        <taxon>Sphingomonadales</taxon>
        <taxon>Sphingomonadaceae</taxon>
        <taxon>Sphingorhabdus</taxon>
    </lineage>
</organism>
<dbReference type="KEGG" id="sphl:LPB140_07710"/>
<proteinExistence type="inferred from homology"/>
<dbReference type="InterPro" id="IPR036291">
    <property type="entry name" value="NAD(P)-bd_dom_sf"/>
</dbReference>
<comment type="similarity">
    <text evidence="1">Belongs to the short-chain dehydrogenases/reductases (SDR) family.</text>
</comment>
<name>A0A1L3JC39_9SPHN</name>
<evidence type="ECO:0000313" key="5">
    <source>
        <dbReference type="Proteomes" id="UP000242561"/>
    </source>
</evidence>
<dbReference type="PANTHER" id="PTHR43618">
    <property type="entry name" value="7-ALPHA-HYDROXYSTEROID DEHYDROGENASE"/>
    <property type="match status" value="1"/>
</dbReference>
<gene>
    <name evidence="4" type="ORF">LPB140_07710</name>
</gene>
<keyword evidence="5" id="KW-1185">Reference proteome</keyword>
<dbReference type="PROSITE" id="PS00061">
    <property type="entry name" value="ADH_SHORT"/>
    <property type="match status" value="1"/>
</dbReference>
<dbReference type="GO" id="GO:0016491">
    <property type="term" value="F:oxidoreductase activity"/>
    <property type="evidence" value="ECO:0007669"/>
    <property type="project" value="UniProtKB-KW"/>
</dbReference>
<evidence type="ECO:0000313" key="4">
    <source>
        <dbReference type="EMBL" id="APG62696.1"/>
    </source>
</evidence>
<dbReference type="InterPro" id="IPR052178">
    <property type="entry name" value="Sec_Metab_Biosynth_SDR"/>
</dbReference>
<protein>
    <submittedName>
        <fullName evidence="4">3-oxoacyl-ACP reductase</fullName>
    </submittedName>
</protein>
<evidence type="ECO:0000256" key="3">
    <source>
        <dbReference type="ARBA" id="ARBA00023002"/>
    </source>
</evidence>
<keyword evidence="3" id="KW-0560">Oxidoreductase</keyword>
<reference evidence="4 5" key="1">
    <citation type="submission" date="2016-11" db="EMBL/GenBank/DDBJ databases">
        <title>Sphingorhabdus sp. LPB0140, isolated from marine environment.</title>
        <authorList>
            <person name="Kim E."/>
            <person name="Yi H."/>
        </authorList>
    </citation>
    <scope>NUCLEOTIDE SEQUENCE [LARGE SCALE GENOMIC DNA]</scope>
    <source>
        <strain evidence="4 5">LPB0140</strain>
    </source>
</reference>
<dbReference type="FunFam" id="3.40.50.720:FF:000084">
    <property type="entry name" value="Short-chain dehydrogenase reductase"/>
    <property type="match status" value="1"/>
</dbReference>